<evidence type="ECO:0008006" key="3">
    <source>
        <dbReference type="Google" id="ProtNLM"/>
    </source>
</evidence>
<dbReference type="Proteomes" id="UP001632038">
    <property type="component" value="Unassembled WGS sequence"/>
</dbReference>
<comment type="caution">
    <text evidence="1">The sequence shown here is derived from an EMBL/GenBank/DDBJ whole genome shotgun (WGS) entry which is preliminary data.</text>
</comment>
<evidence type="ECO:0000313" key="1">
    <source>
        <dbReference type="EMBL" id="KAL3654291.1"/>
    </source>
</evidence>
<dbReference type="AlphaFoldDB" id="A0ABD3EJ43"/>
<dbReference type="PANTHER" id="PTHR46872">
    <property type="entry name" value="DNA BINDING PROTEIN"/>
    <property type="match status" value="1"/>
</dbReference>
<name>A0ABD3EJ43_9LAMI</name>
<gene>
    <name evidence="1" type="ORF">CASFOL_003972</name>
</gene>
<sequence>MVFMGFVIFSRMGVKRPLVEENLPELYFKQPKQLDDNNQMLTHDLPIDVPIIDCPGEAKSVSCVVQANERLGSGEALCASTADNKSEKMEDRVENLSETEQHIQLDENIIKLHVDGPLYWTTTISDTEDDAVLEDSASPIHTFPRYADSLSSRPPQHLEDPYVSLLNSSPTKEVPVGPDHQAELPDWDPRYFSAPNHQTGHCIIPMPDLNISGTHESIVGSTHCSCVDVGSARCARRHISEARNNLHESLGDEIFGELGFYSMGEEVAHKWASEDQHLFHETIVSNPPSYGPDFWEKLGFYFPNRTKDEIVSYYFNVFMLRWRAVQNRSYLLRADSDDEETAHGEQCAAICLHGDRLSDDYNNKNNRSVPTEEFYGVGEGDEWGDDQDLFAGWVDECGPEPRNVSDIDCARVNIDKGGTGKGGLF</sequence>
<organism evidence="1 2">
    <name type="scientific">Castilleja foliolosa</name>
    <dbReference type="NCBI Taxonomy" id="1961234"/>
    <lineage>
        <taxon>Eukaryota</taxon>
        <taxon>Viridiplantae</taxon>
        <taxon>Streptophyta</taxon>
        <taxon>Embryophyta</taxon>
        <taxon>Tracheophyta</taxon>
        <taxon>Spermatophyta</taxon>
        <taxon>Magnoliopsida</taxon>
        <taxon>eudicotyledons</taxon>
        <taxon>Gunneridae</taxon>
        <taxon>Pentapetalae</taxon>
        <taxon>asterids</taxon>
        <taxon>lamiids</taxon>
        <taxon>Lamiales</taxon>
        <taxon>Orobanchaceae</taxon>
        <taxon>Pedicularideae</taxon>
        <taxon>Castillejinae</taxon>
        <taxon>Castilleja</taxon>
    </lineage>
</organism>
<evidence type="ECO:0000313" key="2">
    <source>
        <dbReference type="Proteomes" id="UP001632038"/>
    </source>
</evidence>
<dbReference type="PANTHER" id="PTHR46872:SF5">
    <property type="entry name" value="MYB-LIKE DOMAIN-CONTAINING PROTEIN"/>
    <property type="match status" value="1"/>
</dbReference>
<dbReference type="EMBL" id="JAVIJP010000005">
    <property type="protein sequence ID" value="KAL3654291.1"/>
    <property type="molecule type" value="Genomic_DNA"/>
</dbReference>
<reference evidence="2" key="1">
    <citation type="journal article" date="2024" name="IScience">
        <title>Strigolactones Initiate the Formation of Haustorium-like Structures in Castilleja.</title>
        <authorList>
            <person name="Buerger M."/>
            <person name="Peterson D."/>
            <person name="Chory J."/>
        </authorList>
    </citation>
    <scope>NUCLEOTIDE SEQUENCE [LARGE SCALE GENOMIC DNA]</scope>
</reference>
<keyword evidence="2" id="KW-1185">Reference proteome</keyword>
<proteinExistence type="predicted"/>
<protein>
    <recommendedName>
        <fullName evidence="3">ELM2 domain-containing protein</fullName>
    </recommendedName>
</protein>
<accession>A0ABD3EJ43</accession>